<keyword evidence="5" id="KW-0560">Oxidoreductase</keyword>
<dbReference type="InterPro" id="IPR050416">
    <property type="entry name" value="FAD-linked_Oxidoreductase"/>
</dbReference>
<evidence type="ECO:0000256" key="3">
    <source>
        <dbReference type="ARBA" id="ARBA00022630"/>
    </source>
</evidence>
<comment type="caution">
    <text evidence="8">The sequence shown here is derived from an EMBL/GenBank/DDBJ whole genome shotgun (WGS) entry which is preliminary data.</text>
</comment>
<evidence type="ECO:0000313" key="8">
    <source>
        <dbReference type="EMBL" id="KEZ45288.1"/>
    </source>
</evidence>
<evidence type="ECO:0000313" key="9">
    <source>
        <dbReference type="Proteomes" id="UP000028545"/>
    </source>
</evidence>
<proteinExistence type="inferred from homology"/>
<feature type="signal peptide" evidence="6">
    <location>
        <begin position="1"/>
        <end position="18"/>
    </location>
</feature>
<dbReference type="InterPro" id="IPR016166">
    <property type="entry name" value="FAD-bd_PCMH"/>
</dbReference>
<gene>
    <name evidence="8" type="ORF">SAPIO_CDS2085</name>
</gene>
<reference evidence="8 9" key="1">
    <citation type="journal article" date="2014" name="Genome Announc.">
        <title>Draft genome sequence of the pathogenic fungus Scedosporium apiospermum.</title>
        <authorList>
            <person name="Vandeputte P."/>
            <person name="Ghamrawi S."/>
            <person name="Rechenmann M."/>
            <person name="Iltis A."/>
            <person name="Giraud S."/>
            <person name="Fleury M."/>
            <person name="Thornton C."/>
            <person name="Delhaes L."/>
            <person name="Meyer W."/>
            <person name="Papon N."/>
            <person name="Bouchara J.P."/>
        </authorList>
    </citation>
    <scope>NUCLEOTIDE SEQUENCE [LARGE SCALE GENOMIC DNA]</scope>
    <source>
        <strain evidence="8 9">IHEM 14462</strain>
    </source>
</reference>
<comment type="similarity">
    <text evidence="2">Belongs to the oxygen-dependent FAD-linked oxidoreductase family.</text>
</comment>
<evidence type="ECO:0000259" key="7">
    <source>
        <dbReference type="PROSITE" id="PS51387"/>
    </source>
</evidence>
<dbReference type="RefSeq" id="XP_016645087.1">
    <property type="nucleotide sequence ID" value="XM_016785209.1"/>
</dbReference>
<dbReference type="VEuPathDB" id="FungiDB:SAPIO_CDS2085"/>
<keyword evidence="3" id="KW-0285">Flavoprotein</keyword>
<evidence type="ECO:0000256" key="5">
    <source>
        <dbReference type="ARBA" id="ARBA00023002"/>
    </source>
</evidence>
<dbReference type="EMBL" id="JOWA01000085">
    <property type="protein sequence ID" value="KEZ45288.1"/>
    <property type="molecule type" value="Genomic_DNA"/>
</dbReference>
<dbReference type="SUPFAM" id="SSF56176">
    <property type="entry name" value="FAD-binding/transporter-associated domain-like"/>
    <property type="match status" value="1"/>
</dbReference>
<dbReference type="AlphaFoldDB" id="A0A084GD76"/>
<dbReference type="Pfam" id="PF08031">
    <property type="entry name" value="BBE"/>
    <property type="match status" value="1"/>
</dbReference>
<dbReference type="InterPro" id="IPR006094">
    <property type="entry name" value="Oxid_FAD_bind_N"/>
</dbReference>
<evidence type="ECO:0000256" key="2">
    <source>
        <dbReference type="ARBA" id="ARBA00005466"/>
    </source>
</evidence>
<protein>
    <submittedName>
        <fullName evidence="8">FAD binding domain-containing protein</fullName>
    </submittedName>
</protein>
<comment type="cofactor">
    <cofactor evidence="1">
        <name>FAD</name>
        <dbReference type="ChEBI" id="CHEBI:57692"/>
    </cofactor>
</comment>
<dbReference type="PANTHER" id="PTHR42973">
    <property type="entry name" value="BINDING OXIDOREDUCTASE, PUTATIVE (AFU_ORTHOLOGUE AFUA_1G17690)-RELATED"/>
    <property type="match status" value="1"/>
</dbReference>
<name>A0A084GD76_PSEDA</name>
<evidence type="ECO:0000256" key="4">
    <source>
        <dbReference type="ARBA" id="ARBA00022827"/>
    </source>
</evidence>
<dbReference type="InterPro" id="IPR036318">
    <property type="entry name" value="FAD-bd_PCMH-like_sf"/>
</dbReference>
<dbReference type="GO" id="GO:0071949">
    <property type="term" value="F:FAD binding"/>
    <property type="evidence" value="ECO:0007669"/>
    <property type="project" value="InterPro"/>
</dbReference>
<evidence type="ECO:0000256" key="6">
    <source>
        <dbReference type="SAM" id="SignalP"/>
    </source>
</evidence>
<sequence length="552" mass="60060">MKWSSFSLLGLLAVAVQAGPQSTCKCYPGESCWPSQGKWNQLSAEVGGRLSVELPPGLPCFATYEGQVVVGVNDPAKCAEVTSKWSDPDWVCTSDCKQGVVPTYVIKATKVSDIQAGIKFAKKYNLRLIIRNTGHDFMGRSVGYGALVINTWRFKDITLHEKWSGPDTYRAKAVTAGAGVMVHELYDAVWAADQDVLAGECPTVGVAGGYVQGGGQGPLSGIYGLASDNALQFTAVLADGNHVTANSKTNPDLFWALKGGGPGTFAVVTSVTFKTFNRVPVSGMALNIVGSGDTFWEGWRIWHTYGPQLVKHGIYVWYAASEGSIIAQPFVAPNMTKAQLEAVLQPMLANLDAANVTYTRSEVQTFSNFGELYNEMWFTAFHAANGQAGFGGRLISLTDAVANGDNIVAAFREVLQKYPAVGFGGHLVNPGNHVPDPNQALSAVHPTFRNTADILVYLYFLEDCLSAERRAEVLDAVTNDIGGIIRRETPNSAVYSNEGDPNEPNWQNAFWGPVYPKLLRIKEKYDYDRVFWVKSTPGSEKWKLVNERLCKA</sequence>
<organism evidence="8 9">
    <name type="scientific">Pseudallescheria apiosperma</name>
    <name type="common">Scedosporium apiospermum</name>
    <dbReference type="NCBI Taxonomy" id="563466"/>
    <lineage>
        <taxon>Eukaryota</taxon>
        <taxon>Fungi</taxon>
        <taxon>Dikarya</taxon>
        <taxon>Ascomycota</taxon>
        <taxon>Pezizomycotina</taxon>
        <taxon>Sordariomycetes</taxon>
        <taxon>Hypocreomycetidae</taxon>
        <taxon>Microascales</taxon>
        <taxon>Microascaceae</taxon>
        <taxon>Scedosporium</taxon>
    </lineage>
</organism>
<dbReference type="OrthoDB" id="9983560at2759"/>
<dbReference type="Proteomes" id="UP000028545">
    <property type="component" value="Unassembled WGS sequence"/>
</dbReference>
<accession>A0A084GD76</accession>
<keyword evidence="4" id="KW-0274">FAD</keyword>
<keyword evidence="9" id="KW-1185">Reference proteome</keyword>
<dbReference type="GeneID" id="27721157"/>
<feature type="chain" id="PRO_5001775514" evidence="6">
    <location>
        <begin position="19"/>
        <end position="552"/>
    </location>
</feature>
<dbReference type="InterPro" id="IPR012951">
    <property type="entry name" value="BBE"/>
</dbReference>
<dbReference type="Gene3D" id="3.30.465.10">
    <property type="match status" value="2"/>
</dbReference>
<dbReference type="GO" id="GO:0016491">
    <property type="term" value="F:oxidoreductase activity"/>
    <property type="evidence" value="ECO:0007669"/>
    <property type="project" value="UniProtKB-KW"/>
</dbReference>
<dbReference type="PROSITE" id="PS51387">
    <property type="entry name" value="FAD_PCMH"/>
    <property type="match status" value="1"/>
</dbReference>
<dbReference type="InterPro" id="IPR016169">
    <property type="entry name" value="FAD-bd_PCMH_sub2"/>
</dbReference>
<evidence type="ECO:0000256" key="1">
    <source>
        <dbReference type="ARBA" id="ARBA00001974"/>
    </source>
</evidence>
<dbReference type="KEGG" id="sapo:SAPIO_CDS2085"/>
<dbReference type="Pfam" id="PF01565">
    <property type="entry name" value="FAD_binding_4"/>
    <property type="match status" value="1"/>
</dbReference>
<dbReference type="HOGENOM" id="CLU_018354_4_2_1"/>
<dbReference type="PANTHER" id="PTHR42973:SF39">
    <property type="entry name" value="FAD-BINDING PCMH-TYPE DOMAIN-CONTAINING PROTEIN"/>
    <property type="match status" value="1"/>
</dbReference>
<keyword evidence="6" id="KW-0732">Signal</keyword>
<feature type="domain" description="FAD-binding PCMH-type" evidence="7">
    <location>
        <begin position="98"/>
        <end position="278"/>
    </location>
</feature>